<reference evidence="7 10" key="3">
    <citation type="submission" date="2019-06" db="EMBL/GenBank/DDBJ databases">
        <title>Whole genome shotgun sequence of Brevibacillus reuszeri NBRC 15719.</title>
        <authorList>
            <person name="Hosoyama A."/>
            <person name="Uohara A."/>
            <person name="Ohji S."/>
            <person name="Ichikawa N."/>
        </authorList>
    </citation>
    <scope>NUCLEOTIDE SEQUENCE [LARGE SCALE GENOMIC DNA]</scope>
    <source>
        <strain evidence="7 10">NBRC 15719</strain>
    </source>
</reference>
<dbReference type="Proteomes" id="UP000036834">
    <property type="component" value="Unassembled WGS sequence"/>
</dbReference>
<feature type="transmembrane region" description="Helical" evidence="6">
    <location>
        <begin position="164"/>
        <end position="185"/>
    </location>
</feature>
<organism evidence="8 9">
    <name type="scientific">Brevibacillus reuszeri</name>
    <dbReference type="NCBI Taxonomy" id="54915"/>
    <lineage>
        <taxon>Bacteria</taxon>
        <taxon>Bacillati</taxon>
        <taxon>Bacillota</taxon>
        <taxon>Bacilli</taxon>
        <taxon>Bacillales</taxon>
        <taxon>Paenibacillaceae</taxon>
        <taxon>Brevibacillus</taxon>
    </lineage>
</organism>
<dbReference type="PATRIC" id="fig|54915.3.peg.4947"/>
<evidence type="ECO:0000313" key="9">
    <source>
        <dbReference type="Proteomes" id="UP000036834"/>
    </source>
</evidence>
<dbReference type="RefSeq" id="WP_049741860.1">
    <property type="nucleotide sequence ID" value="NZ_BJON01000009.1"/>
</dbReference>
<keyword evidence="10" id="KW-1185">Reference proteome</keyword>
<dbReference type="Pfam" id="PF09678">
    <property type="entry name" value="Caa3_CtaG"/>
    <property type="match status" value="1"/>
</dbReference>
<dbReference type="STRING" id="54915.ADS79_28695"/>
<keyword evidence="2" id="KW-1003">Cell membrane</keyword>
<keyword evidence="3 6" id="KW-0812">Transmembrane</keyword>
<evidence type="ECO:0000256" key="5">
    <source>
        <dbReference type="ARBA" id="ARBA00023136"/>
    </source>
</evidence>
<feature type="transmembrane region" description="Helical" evidence="6">
    <location>
        <begin position="94"/>
        <end position="117"/>
    </location>
</feature>
<feature type="transmembrane region" description="Helical" evidence="6">
    <location>
        <begin position="197"/>
        <end position="217"/>
    </location>
</feature>
<evidence type="ECO:0000256" key="6">
    <source>
        <dbReference type="SAM" id="Phobius"/>
    </source>
</evidence>
<evidence type="ECO:0000313" key="10">
    <source>
        <dbReference type="Proteomes" id="UP000319578"/>
    </source>
</evidence>
<sequence length="299" mass="33790">MGSQHQHDLSSGIGTASFSDLWSPDVMLFTLIIASLYFLVTGPWHKRFANATGATNKQKLLFVFALVLFYFAQGSPISYYGHHYLFSLHMLQQSILYFALPPLVLLALPEWLLLTIFRPKPLKVILNVVTHPLVAALLFNTLFSFYHIPFIFDAAALNHQWMTVYHVILLLAAFAMWWPIVSPLSEQKVQLAGLKKLAYIFANGVLITPACALIIFAEDPLYATYMSVPQIFPSLDTFSDQRLGGIIMKLIQELVYGCVLAYVFYKWYKQEKQDDLPMDMQPSAAALLMKTPATDEGRA</sequence>
<reference evidence="8" key="2">
    <citation type="submission" date="2015-07" db="EMBL/GenBank/DDBJ databases">
        <title>MeaNS - Measles Nucleotide Surveillance Program.</title>
        <authorList>
            <person name="Tran T."/>
            <person name="Druce J."/>
        </authorList>
    </citation>
    <scope>NUCLEOTIDE SEQUENCE</scope>
    <source>
        <strain evidence="8">DSM 9887</strain>
    </source>
</reference>
<dbReference type="EMBL" id="LGIQ01000011">
    <property type="protein sequence ID" value="KNB69823.1"/>
    <property type="molecule type" value="Genomic_DNA"/>
</dbReference>
<feature type="transmembrane region" description="Helical" evidence="6">
    <location>
        <begin position="60"/>
        <end position="82"/>
    </location>
</feature>
<proteinExistence type="predicted"/>
<evidence type="ECO:0000256" key="2">
    <source>
        <dbReference type="ARBA" id="ARBA00022475"/>
    </source>
</evidence>
<evidence type="ECO:0000313" key="8">
    <source>
        <dbReference type="EMBL" id="KNB69823.1"/>
    </source>
</evidence>
<feature type="transmembrane region" description="Helical" evidence="6">
    <location>
        <begin position="21"/>
        <end position="40"/>
    </location>
</feature>
<feature type="transmembrane region" description="Helical" evidence="6">
    <location>
        <begin position="243"/>
        <end position="265"/>
    </location>
</feature>
<comment type="caution">
    <text evidence="8">The sequence shown here is derived from an EMBL/GenBank/DDBJ whole genome shotgun (WGS) entry which is preliminary data.</text>
</comment>
<keyword evidence="5 6" id="KW-0472">Membrane</keyword>
<name>A0A0K9YM56_9BACL</name>
<dbReference type="OrthoDB" id="128422at2"/>
<dbReference type="InterPro" id="IPR019108">
    <property type="entry name" value="Caa3_assmbl_CtaG-rel"/>
</dbReference>
<dbReference type="EMBL" id="BJON01000009">
    <property type="protein sequence ID" value="GED68833.1"/>
    <property type="molecule type" value="Genomic_DNA"/>
</dbReference>
<gene>
    <name evidence="7" type="primary">ctaG_1</name>
    <name evidence="8" type="ORF">ADS79_28695</name>
    <name evidence="7" type="ORF">BRE01_25350</name>
</gene>
<evidence type="ECO:0000256" key="1">
    <source>
        <dbReference type="ARBA" id="ARBA00004651"/>
    </source>
</evidence>
<reference evidence="9" key="1">
    <citation type="submission" date="2015-07" db="EMBL/GenBank/DDBJ databases">
        <title>Genome sequencing project for genomic taxonomy and phylogenomics of Bacillus-like bacteria.</title>
        <authorList>
            <person name="Liu B."/>
            <person name="Wang J."/>
            <person name="Zhu Y."/>
            <person name="Liu G."/>
            <person name="Chen Q."/>
            <person name="Chen Z."/>
            <person name="Lan J."/>
            <person name="Che J."/>
            <person name="Ge C."/>
            <person name="Shi H."/>
            <person name="Pan Z."/>
            <person name="Liu X."/>
        </authorList>
    </citation>
    <scope>NUCLEOTIDE SEQUENCE [LARGE SCALE GENOMIC DNA]</scope>
    <source>
        <strain evidence="9">DSM 9887</strain>
    </source>
</reference>
<evidence type="ECO:0000313" key="7">
    <source>
        <dbReference type="EMBL" id="GED68833.1"/>
    </source>
</evidence>
<evidence type="ECO:0000256" key="3">
    <source>
        <dbReference type="ARBA" id="ARBA00022692"/>
    </source>
</evidence>
<dbReference type="GO" id="GO:0005886">
    <property type="term" value="C:plasma membrane"/>
    <property type="evidence" value="ECO:0007669"/>
    <property type="project" value="UniProtKB-SubCell"/>
</dbReference>
<accession>A0A0K9YM56</accession>
<protein>
    <submittedName>
        <fullName evidence="8">Cytochrome AA3 biosynthesis protein</fullName>
    </submittedName>
    <submittedName>
        <fullName evidence="7">Cytochrome c oxidase assembly factor CtaG</fullName>
    </submittedName>
</protein>
<comment type="subcellular location">
    <subcellularLocation>
        <location evidence="1">Cell membrane</location>
        <topology evidence="1">Multi-pass membrane protein</topology>
    </subcellularLocation>
</comment>
<dbReference type="Proteomes" id="UP000319578">
    <property type="component" value="Unassembled WGS sequence"/>
</dbReference>
<feature type="transmembrane region" description="Helical" evidence="6">
    <location>
        <begin position="124"/>
        <end position="152"/>
    </location>
</feature>
<evidence type="ECO:0000256" key="4">
    <source>
        <dbReference type="ARBA" id="ARBA00022989"/>
    </source>
</evidence>
<keyword evidence="4 6" id="KW-1133">Transmembrane helix</keyword>
<dbReference type="AlphaFoldDB" id="A0A0K9YM56"/>